<proteinExistence type="predicted"/>
<accession>A0AAE1H8Y7</accession>
<dbReference type="Proteomes" id="UP001219518">
    <property type="component" value="Unassembled WGS sequence"/>
</dbReference>
<organism evidence="1 2">
    <name type="scientific">Frankliniella fusca</name>
    <dbReference type="NCBI Taxonomy" id="407009"/>
    <lineage>
        <taxon>Eukaryota</taxon>
        <taxon>Metazoa</taxon>
        <taxon>Ecdysozoa</taxon>
        <taxon>Arthropoda</taxon>
        <taxon>Hexapoda</taxon>
        <taxon>Insecta</taxon>
        <taxon>Pterygota</taxon>
        <taxon>Neoptera</taxon>
        <taxon>Paraneoptera</taxon>
        <taxon>Thysanoptera</taxon>
        <taxon>Terebrantia</taxon>
        <taxon>Thripoidea</taxon>
        <taxon>Thripidae</taxon>
        <taxon>Frankliniella</taxon>
    </lineage>
</organism>
<gene>
    <name evidence="1" type="ORF">KUF71_006325</name>
</gene>
<sequence length="156" mass="18101">MSDLEFKAYLVSCVTSMKVKLDSLMGGTLARKDTSSDVDMEDQYHNSDVIVMTTLKAQLAMSEHKFYPTQQLTNFPSMGQVLRKPSNQVCFSQKYYQVKVLHSAHNKDFNIKDMNKATENWLRLACQRKGGKFFKKWTRKVSDTRRERPEEENSDS</sequence>
<reference evidence="1" key="1">
    <citation type="submission" date="2021-07" db="EMBL/GenBank/DDBJ databases">
        <authorList>
            <person name="Catto M.A."/>
            <person name="Jacobson A."/>
            <person name="Kennedy G."/>
            <person name="Labadie P."/>
            <person name="Hunt B.G."/>
            <person name="Srinivasan R."/>
        </authorList>
    </citation>
    <scope>NUCLEOTIDE SEQUENCE</scope>
    <source>
        <strain evidence="1">PL_HMW_Pooled</strain>
        <tissue evidence="1">Head</tissue>
    </source>
</reference>
<dbReference type="EMBL" id="JAHWGI010000566">
    <property type="protein sequence ID" value="KAK3916674.1"/>
    <property type="molecule type" value="Genomic_DNA"/>
</dbReference>
<evidence type="ECO:0000313" key="2">
    <source>
        <dbReference type="Proteomes" id="UP001219518"/>
    </source>
</evidence>
<name>A0AAE1H8Y7_9NEOP</name>
<dbReference type="AlphaFoldDB" id="A0AAE1H8Y7"/>
<evidence type="ECO:0000313" key="1">
    <source>
        <dbReference type="EMBL" id="KAK3916674.1"/>
    </source>
</evidence>
<keyword evidence="2" id="KW-1185">Reference proteome</keyword>
<comment type="caution">
    <text evidence="1">The sequence shown here is derived from an EMBL/GenBank/DDBJ whole genome shotgun (WGS) entry which is preliminary data.</text>
</comment>
<protein>
    <submittedName>
        <fullName evidence="1">Hemoglobin and hemoglobin-haptoglobin-binding protein 4</fullName>
    </submittedName>
</protein>
<reference evidence="1" key="2">
    <citation type="journal article" date="2023" name="BMC Genomics">
        <title>Pest status, molecular evolution, and epigenetic factors derived from the genome assembly of Frankliniella fusca, a thysanopteran phytovirus vector.</title>
        <authorList>
            <person name="Catto M.A."/>
            <person name="Labadie P.E."/>
            <person name="Jacobson A.L."/>
            <person name="Kennedy G.G."/>
            <person name="Srinivasan R."/>
            <person name="Hunt B.G."/>
        </authorList>
    </citation>
    <scope>NUCLEOTIDE SEQUENCE</scope>
    <source>
        <strain evidence="1">PL_HMW_Pooled</strain>
    </source>
</reference>